<keyword evidence="2" id="KW-1185">Reference proteome</keyword>
<dbReference type="Proteomes" id="UP001064971">
    <property type="component" value="Chromosome"/>
</dbReference>
<gene>
    <name evidence="1" type="ORF">DAETH_19280</name>
</gene>
<proteinExistence type="predicted"/>
<accession>A0ABM8ADV1</accession>
<evidence type="ECO:0000313" key="2">
    <source>
        <dbReference type="Proteomes" id="UP001064971"/>
    </source>
</evidence>
<name>A0ABM8ADV1_9DEIO</name>
<dbReference type="EMBL" id="AP026560">
    <property type="protein sequence ID" value="BDP41959.1"/>
    <property type="molecule type" value="Genomic_DNA"/>
</dbReference>
<dbReference type="RefSeq" id="WP_264774677.1">
    <property type="nucleotide sequence ID" value="NZ_AP026560.1"/>
</dbReference>
<protein>
    <submittedName>
        <fullName evidence="1">Uncharacterized protein</fullName>
    </submittedName>
</protein>
<evidence type="ECO:0000313" key="1">
    <source>
        <dbReference type="EMBL" id="BDP41959.1"/>
    </source>
</evidence>
<reference evidence="1" key="1">
    <citation type="submission" date="2022-07" db="EMBL/GenBank/DDBJ databases">
        <title>Complete Genome Sequence of the Radioresistant Bacterium Deinococcus aetherius ST0316, Isolated from the Air Dust collected in Lower Stratosphere above Japan.</title>
        <authorList>
            <person name="Satoh K."/>
            <person name="Hagiwara K."/>
            <person name="Katsumata K."/>
            <person name="Kubo A."/>
            <person name="Yokobori S."/>
            <person name="Yamagishi A."/>
            <person name="Oono Y."/>
            <person name="Narumi I."/>
        </authorList>
    </citation>
    <scope>NUCLEOTIDE SEQUENCE</scope>
    <source>
        <strain evidence="1">ST0316</strain>
    </source>
</reference>
<sequence length="64" mass="7545">MIEWLDLRVEGDSHPRRFDGPVSLRLYLERVERLPGEAVKLLLERGEVGPPHARRGYRVEPLRR</sequence>
<organism evidence="1 2">
    <name type="scientific">Deinococcus aetherius</name>
    <dbReference type="NCBI Taxonomy" id="200252"/>
    <lineage>
        <taxon>Bacteria</taxon>
        <taxon>Thermotogati</taxon>
        <taxon>Deinococcota</taxon>
        <taxon>Deinococci</taxon>
        <taxon>Deinococcales</taxon>
        <taxon>Deinococcaceae</taxon>
        <taxon>Deinococcus</taxon>
    </lineage>
</organism>